<dbReference type="InterPro" id="IPR025528">
    <property type="entry name" value="BrnA_antitoxin"/>
</dbReference>
<keyword evidence="1" id="KW-0614">Plasmid</keyword>
<evidence type="ECO:0008006" key="2">
    <source>
        <dbReference type="Google" id="ProtNLM"/>
    </source>
</evidence>
<sequence>MRPKFDPEIHSEDAPLSEEFMQGMRPAREVHGVDWVDAKMGRKRGRPKLDAPKVEVKIRLDAKTVEHLRDSGPGWQTRVNALLGQLVATGQI</sequence>
<protein>
    <recommendedName>
        <fullName evidence="2">BrnA antitoxin family protein</fullName>
    </recommendedName>
</protein>
<reference evidence="1" key="1">
    <citation type="submission" date="2015-06" db="EMBL/GenBank/DDBJ databases">
        <authorList>
            <person name="Joergensen T."/>
        </authorList>
    </citation>
    <scope>NUCLEOTIDE SEQUENCE</scope>
    <source>
        <plasmid evidence="1">pRGFK0862</plasmid>
    </source>
</reference>
<reference evidence="1" key="2">
    <citation type="submission" date="2015-07" db="EMBL/GenBank/DDBJ databases">
        <title>Plasmids, circular viruses and viroids from rat gut.</title>
        <authorList>
            <person name="Jorgensen T.J."/>
            <person name="Hansen M.A."/>
            <person name="Xu Z."/>
            <person name="Tabak M.A."/>
            <person name="Sorensen S.J."/>
            <person name="Hansen L.H."/>
        </authorList>
    </citation>
    <scope>NUCLEOTIDE SEQUENCE</scope>
    <source>
        <plasmid evidence="1">pRGFK0862</plasmid>
    </source>
</reference>
<organism evidence="1">
    <name type="scientific">uncultured prokaryote</name>
    <dbReference type="NCBI Taxonomy" id="198431"/>
    <lineage>
        <taxon>unclassified sequences</taxon>
        <taxon>environmental samples</taxon>
    </lineage>
</organism>
<evidence type="ECO:0000313" key="1">
    <source>
        <dbReference type="EMBL" id="CRY95998.1"/>
    </source>
</evidence>
<geneLocation type="plasmid" evidence="1">
    <name>pRGFK0862</name>
</geneLocation>
<proteinExistence type="predicted"/>
<dbReference type="EMBL" id="LN853466">
    <property type="protein sequence ID" value="CRY95998.1"/>
    <property type="molecule type" value="Genomic_DNA"/>
</dbReference>
<dbReference type="Pfam" id="PF14384">
    <property type="entry name" value="BrnA_antitoxin"/>
    <property type="match status" value="1"/>
</dbReference>
<dbReference type="AlphaFoldDB" id="A0A0H5Q290"/>
<accession>A0A0H5Q290</accession>
<name>A0A0H5Q290_9ZZZZ</name>